<keyword evidence="4" id="KW-1185">Reference proteome</keyword>
<sequence length="122" mass="12615">MTTAPGQVPVAQQGARHPLDPDPVRSSKARAVFALGLMGALTGLFVGGVVPATLALVLSRQARREAYASGGFLTGADWLRRGERLAWAGLVLVATALVVAVVVGVVRLAGDPYGHDYAPNVD</sequence>
<dbReference type="RefSeq" id="WP_145773685.1">
    <property type="nucleotide sequence ID" value="NZ_BAAATQ010000057.1"/>
</dbReference>
<proteinExistence type="predicted"/>
<evidence type="ECO:0008006" key="5">
    <source>
        <dbReference type="Google" id="ProtNLM"/>
    </source>
</evidence>
<evidence type="ECO:0000256" key="2">
    <source>
        <dbReference type="SAM" id="Phobius"/>
    </source>
</evidence>
<dbReference type="EMBL" id="VLKE01000001">
    <property type="protein sequence ID" value="TWH66633.1"/>
    <property type="molecule type" value="Genomic_DNA"/>
</dbReference>
<evidence type="ECO:0000256" key="1">
    <source>
        <dbReference type="SAM" id="MobiDB-lite"/>
    </source>
</evidence>
<protein>
    <recommendedName>
        <fullName evidence="5">DUF4190 domain-containing protein</fullName>
    </recommendedName>
</protein>
<reference evidence="3 4" key="1">
    <citation type="submission" date="2019-07" db="EMBL/GenBank/DDBJ databases">
        <title>R&amp;d 2014.</title>
        <authorList>
            <person name="Klenk H.-P."/>
        </authorList>
    </citation>
    <scope>NUCLEOTIDE SEQUENCE [LARGE SCALE GENOMIC DNA]</scope>
    <source>
        <strain evidence="3 4">DSM 43868</strain>
    </source>
</reference>
<feature type="region of interest" description="Disordered" evidence="1">
    <location>
        <begin position="1"/>
        <end position="24"/>
    </location>
</feature>
<feature type="transmembrane region" description="Helical" evidence="2">
    <location>
        <begin position="85"/>
        <end position="109"/>
    </location>
</feature>
<organism evidence="3 4">
    <name type="scientific">Micromonospora olivasterospora</name>
    <dbReference type="NCBI Taxonomy" id="1880"/>
    <lineage>
        <taxon>Bacteria</taxon>
        <taxon>Bacillati</taxon>
        <taxon>Actinomycetota</taxon>
        <taxon>Actinomycetes</taxon>
        <taxon>Micromonosporales</taxon>
        <taxon>Micromonosporaceae</taxon>
        <taxon>Micromonospora</taxon>
    </lineage>
</organism>
<dbReference type="AlphaFoldDB" id="A0A562I7I1"/>
<feature type="transmembrane region" description="Helical" evidence="2">
    <location>
        <begin position="31"/>
        <end position="58"/>
    </location>
</feature>
<keyword evidence="2" id="KW-0812">Transmembrane</keyword>
<evidence type="ECO:0000313" key="3">
    <source>
        <dbReference type="EMBL" id="TWH66633.1"/>
    </source>
</evidence>
<accession>A0A562I7I1</accession>
<evidence type="ECO:0000313" key="4">
    <source>
        <dbReference type="Proteomes" id="UP000319825"/>
    </source>
</evidence>
<dbReference type="Proteomes" id="UP000319825">
    <property type="component" value="Unassembled WGS sequence"/>
</dbReference>
<keyword evidence="2" id="KW-0472">Membrane</keyword>
<keyword evidence="2" id="KW-1133">Transmembrane helix</keyword>
<comment type="caution">
    <text evidence="3">The sequence shown here is derived from an EMBL/GenBank/DDBJ whole genome shotgun (WGS) entry which is preliminary data.</text>
</comment>
<gene>
    <name evidence="3" type="ORF">JD77_01587</name>
</gene>
<name>A0A562I7I1_MICOL</name>
<dbReference type="OrthoDB" id="5192945at2"/>